<evidence type="ECO:0000313" key="3">
    <source>
        <dbReference type="Proteomes" id="UP000070544"/>
    </source>
</evidence>
<dbReference type="AlphaFoldDB" id="A0A139A0R3"/>
<organism evidence="2 3">
    <name type="scientific">Gonapodya prolifera (strain JEL478)</name>
    <name type="common">Monoblepharis prolifera</name>
    <dbReference type="NCBI Taxonomy" id="1344416"/>
    <lineage>
        <taxon>Eukaryota</taxon>
        <taxon>Fungi</taxon>
        <taxon>Fungi incertae sedis</taxon>
        <taxon>Chytridiomycota</taxon>
        <taxon>Chytridiomycota incertae sedis</taxon>
        <taxon>Monoblepharidomycetes</taxon>
        <taxon>Monoblepharidales</taxon>
        <taxon>Gonapodyaceae</taxon>
        <taxon>Gonapodya</taxon>
    </lineage>
</organism>
<dbReference type="EMBL" id="KQ965830">
    <property type="protein sequence ID" value="KXS10351.1"/>
    <property type="molecule type" value="Genomic_DNA"/>
</dbReference>
<sequence length="156" mass="16568">MKLAVTAGFLGASLYGGYMTGRLFARLSLERVFKDSELIAIAKELAIAQRAYTIQQPQGLGAPPRVSAPPLTSFSKPPIPRPQTRRWSTSPDDRSPIGEAREEGNEGATSTEDVPRPTEKFGRETGDVSLGSGAANGAGPMKVLVKIAQTNKAGTR</sequence>
<accession>A0A139A0R3</accession>
<feature type="region of interest" description="Disordered" evidence="1">
    <location>
        <begin position="56"/>
        <end position="142"/>
    </location>
</feature>
<name>A0A139A0R3_GONPJ</name>
<dbReference type="Proteomes" id="UP000070544">
    <property type="component" value="Unassembled WGS sequence"/>
</dbReference>
<evidence type="ECO:0000256" key="1">
    <source>
        <dbReference type="SAM" id="MobiDB-lite"/>
    </source>
</evidence>
<feature type="compositionally biased region" description="Basic and acidic residues" evidence="1">
    <location>
        <begin position="113"/>
        <end position="126"/>
    </location>
</feature>
<evidence type="ECO:0000313" key="2">
    <source>
        <dbReference type="EMBL" id="KXS10351.1"/>
    </source>
</evidence>
<gene>
    <name evidence="2" type="ORF">M427DRAFT_182957</name>
</gene>
<proteinExistence type="predicted"/>
<protein>
    <submittedName>
        <fullName evidence="2">Uncharacterized protein</fullName>
    </submittedName>
</protein>
<reference evidence="2 3" key="1">
    <citation type="journal article" date="2015" name="Genome Biol. Evol.">
        <title>Phylogenomic analyses indicate that early fungi evolved digesting cell walls of algal ancestors of land plants.</title>
        <authorList>
            <person name="Chang Y."/>
            <person name="Wang S."/>
            <person name="Sekimoto S."/>
            <person name="Aerts A.L."/>
            <person name="Choi C."/>
            <person name="Clum A."/>
            <person name="LaButti K.M."/>
            <person name="Lindquist E.A."/>
            <person name="Yee Ngan C."/>
            <person name="Ohm R.A."/>
            <person name="Salamov A.A."/>
            <person name="Grigoriev I.V."/>
            <person name="Spatafora J.W."/>
            <person name="Berbee M.L."/>
        </authorList>
    </citation>
    <scope>NUCLEOTIDE SEQUENCE [LARGE SCALE GENOMIC DNA]</scope>
    <source>
        <strain evidence="2 3">JEL478</strain>
    </source>
</reference>
<feature type="compositionally biased region" description="Basic and acidic residues" evidence="1">
    <location>
        <begin position="91"/>
        <end position="104"/>
    </location>
</feature>
<keyword evidence="3" id="KW-1185">Reference proteome</keyword>